<name>A0ABU3GET4_9MICO</name>
<feature type="domain" description="Fibronectin type-III" evidence="4">
    <location>
        <begin position="34"/>
        <end position="130"/>
    </location>
</feature>
<dbReference type="InterPro" id="IPR013783">
    <property type="entry name" value="Ig-like_fold"/>
</dbReference>
<sequence length="404" mass="42801">MLRAPHVRSAVAVIVAIALSLALPVSPAAAAGNVPAKPGLVNYVGASLTSLTVDWADIPGATSYYVYANTSHDLVTRPAQPINQKVTSSKATVTGLKPGVAYFIQVRGVSAAGMGPRSSPVAHETITAQATLPAGSPSYLAVSWNVCSNVCSGFSTRKNVINKRITELAPDIVALQEASKYTTPPSGYTFAYNGQNDILIRNGRFTRVAAKSGGATSGAVLFPSQYASAGKGMSWAAVRHSSGAYLLVVDTHLVVGTSASVVRQRQYEAGKLADAVTATLTKLNKTHRSLTDWTKAPVMIVGDLNSHKSRVGDGTMAALEKRGWHDAYDQARTLSLQHYNTANPTMSLTPFTSVTWGDHIDKVLVRPSRSVVYSWKNAGKTARGKWIGPLGSDHHPLAVRVGLR</sequence>
<evidence type="ECO:0000313" key="5">
    <source>
        <dbReference type="EMBL" id="MDT3329200.1"/>
    </source>
</evidence>
<dbReference type="InterPro" id="IPR036116">
    <property type="entry name" value="FN3_sf"/>
</dbReference>
<dbReference type="Proteomes" id="UP001262835">
    <property type="component" value="Unassembled WGS sequence"/>
</dbReference>
<keyword evidence="1" id="KW-0326">Glycosidase</keyword>
<dbReference type="Pfam" id="PF00041">
    <property type="entry name" value="fn3"/>
    <property type="match status" value="1"/>
</dbReference>
<dbReference type="PROSITE" id="PS50853">
    <property type="entry name" value="FN3"/>
    <property type="match status" value="1"/>
</dbReference>
<gene>
    <name evidence="5" type="ORF">Q9S78_00825</name>
</gene>
<dbReference type="SMART" id="SM00060">
    <property type="entry name" value="FN3"/>
    <property type="match status" value="1"/>
</dbReference>
<dbReference type="InterPro" id="IPR005135">
    <property type="entry name" value="Endo/exonuclease/phosphatase"/>
</dbReference>
<dbReference type="Gene3D" id="2.60.40.10">
    <property type="entry name" value="Immunoglobulins"/>
    <property type="match status" value="1"/>
</dbReference>
<keyword evidence="2" id="KW-0119">Carbohydrate metabolism</keyword>
<comment type="caution">
    <text evidence="5">The sequence shown here is derived from an EMBL/GenBank/DDBJ whole genome shotgun (WGS) entry which is preliminary data.</text>
</comment>
<keyword evidence="6" id="KW-1185">Reference proteome</keyword>
<proteinExistence type="predicted"/>
<dbReference type="SUPFAM" id="SSF49265">
    <property type="entry name" value="Fibronectin type III"/>
    <property type="match status" value="1"/>
</dbReference>
<keyword evidence="2" id="KW-0624">Polysaccharide degradation</keyword>
<protein>
    <submittedName>
        <fullName evidence="5">Fibronectin type III domain-containing protein</fullName>
    </submittedName>
</protein>
<evidence type="ECO:0000256" key="1">
    <source>
        <dbReference type="ARBA" id="ARBA00023295"/>
    </source>
</evidence>
<organism evidence="5 6">
    <name type="scientific">Microbacterium aquilitoris</name>
    <dbReference type="NCBI Taxonomy" id="3067307"/>
    <lineage>
        <taxon>Bacteria</taxon>
        <taxon>Bacillati</taxon>
        <taxon>Actinomycetota</taxon>
        <taxon>Actinomycetes</taxon>
        <taxon>Micrococcales</taxon>
        <taxon>Microbacteriaceae</taxon>
        <taxon>Microbacterium</taxon>
    </lineage>
</organism>
<reference evidence="5 6" key="1">
    <citation type="submission" date="2023-08" db="EMBL/GenBank/DDBJ databases">
        <title>Microbacterium aquilitoris sp. nov. and Microbacterium gwkjibeachense sp. nov., isolated from beach.</title>
        <authorList>
            <person name="Lee S.D."/>
            <person name="Yang H."/>
            <person name="Kim I."/>
        </authorList>
    </citation>
    <scope>NUCLEOTIDE SEQUENCE [LARGE SCALE GENOMIC DNA]</scope>
    <source>
        <strain evidence="5 6">KSW-18</strain>
    </source>
</reference>
<dbReference type="Gene3D" id="3.60.10.10">
    <property type="entry name" value="Endonuclease/exonuclease/phosphatase"/>
    <property type="match status" value="1"/>
</dbReference>
<dbReference type="CDD" id="cd00063">
    <property type="entry name" value="FN3"/>
    <property type="match status" value="1"/>
</dbReference>
<dbReference type="InterPro" id="IPR036691">
    <property type="entry name" value="Endo/exonu/phosph_ase_sf"/>
</dbReference>
<feature type="chain" id="PRO_5046432746" evidence="3">
    <location>
        <begin position="31"/>
        <end position="404"/>
    </location>
</feature>
<evidence type="ECO:0000259" key="4">
    <source>
        <dbReference type="PROSITE" id="PS50853"/>
    </source>
</evidence>
<dbReference type="Pfam" id="PF03372">
    <property type="entry name" value="Exo_endo_phos"/>
    <property type="match status" value="1"/>
</dbReference>
<keyword evidence="3" id="KW-0732">Signal</keyword>
<feature type="signal peptide" evidence="3">
    <location>
        <begin position="1"/>
        <end position="30"/>
    </location>
</feature>
<evidence type="ECO:0000313" key="6">
    <source>
        <dbReference type="Proteomes" id="UP001262835"/>
    </source>
</evidence>
<dbReference type="EMBL" id="JAUZVT010000001">
    <property type="protein sequence ID" value="MDT3329200.1"/>
    <property type="molecule type" value="Genomic_DNA"/>
</dbReference>
<dbReference type="InterPro" id="IPR003961">
    <property type="entry name" value="FN3_dom"/>
</dbReference>
<evidence type="ECO:0000256" key="2">
    <source>
        <dbReference type="ARBA" id="ARBA00023326"/>
    </source>
</evidence>
<keyword evidence="1" id="KW-0378">Hydrolase</keyword>
<dbReference type="SUPFAM" id="SSF56219">
    <property type="entry name" value="DNase I-like"/>
    <property type="match status" value="1"/>
</dbReference>
<evidence type="ECO:0000256" key="3">
    <source>
        <dbReference type="SAM" id="SignalP"/>
    </source>
</evidence>
<accession>A0ABU3GET4</accession>
<dbReference type="RefSeq" id="WP_311868233.1">
    <property type="nucleotide sequence ID" value="NZ_JAUZVT010000001.1"/>
</dbReference>